<organism evidence="18 19">
    <name type="scientific">Acetobacter farinalis</name>
    <dbReference type="NCBI Taxonomy" id="1260984"/>
    <lineage>
        <taxon>Bacteria</taxon>
        <taxon>Pseudomonadati</taxon>
        <taxon>Pseudomonadota</taxon>
        <taxon>Alphaproteobacteria</taxon>
        <taxon>Acetobacterales</taxon>
        <taxon>Acetobacteraceae</taxon>
        <taxon>Acetobacter</taxon>
    </lineage>
</organism>
<evidence type="ECO:0000256" key="5">
    <source>
        <dbReference type="ARBA" id="ARBA00022692"/>
    </source>
</evidence>
<keyword evidence="8 15" id="KW-0406">Ion transport</keyword>
<keyword evidence="17" id="KW-0175">Coiled coil</keyword>
<keyword evidence="9 15" id="KW-0472">Membrane</keyword>
<dbReference type="Pfam" id="PF00430">
    <property type="entry name" value="ATP-synt_B"/>
    <property type="match status" value="1"/>
</dbReference>
<evidence type="ECO:0000256" key="2">
    <source>
        <dbReference type="ARBA" id="ARBA00022448"/>
    </source>
</evidence>
<evidence type="ECO:0000256" key="16">
    <source>
        <dbReference type="RuleBase" id="RU003848"/>
    </source>
</evidence>
<comment type="similarity">
    <text evidence="1 15 16">Belongs to the ATPase B chain family.</text>
</comment>
<dbReference type="InterPro" id="IPR050059">
    <property type="entry name" value="ATP_synthase_B_chain"/>
</dbReference>
<feature type="coiled-coil region" evidence="17">
    <location>
        <begin position="36"/>
        <end position="106"/>
    </location>
</feature>
<reference evidence="18 19" key="1">
    <citation type="submission" date="2022-11" db="EMBL/GenBank/DDBJ databases">
        <title>Genome sequencing of Acetobacter type strain.</title>
        <authorList>
            <person name="Heo J."/>
            <person name="Lee D."/>
            <person name="Han B.-H."/>
            <person name="Hong S.-B."/>
            <person name="Kwon S.-W."/>
        </authorList>
    </citation>
    <scope>NUCLEOTIDE SEQUENCE [LARGE SCALE GENOMIC DNA]</scope>
    <source>
        <strain evidence="18 19">KACC 21251</strain>
    </source>
</reference>
<evidence type="ECO:0000256" key="3">
    <source>
        <dbReference type="ARBA" id="ARBA00022475"/>
    </source>
</evidence>
<comment type="function">
    <text evidence="11 15">F(1)F(0) ATP synthase produces ATP from ADP in the presence of a proton or sodium gradient. F-type ATPases consist of two structural domains, F(1) containing the extramembraneous catalytic core and F(0) containing the membrane proton channel, linked together by a central stalk and a peripheral stalk. During catalysis, ATP synthesis in the catalytic domain of F(1) is coupled via a rotary mechanism of the central stalk subunits to proton translocation.</text>
</comment>
<keyword evidence="6 15" id="KW-0375">Hydrogen ion transport</keyword>
<evidence type="ECO:0000256" key="13">
    <source>
        <dbReference type="ARBA" id="ARBA00026054"/>
    </source>
</evidence>
<proteinExistence type="inferred from homology"/>
<keyword evidence="2 15" id="KW-0813">Transport</keyword>
<dbReference type="InterPro" id="IPR005864">
    <property type="entry name" value="ATP_synth_F0_bsu_bac"/>
</dbReference>
<evidence type="ECO:0000256" key="17">
    <source>
        <dbReference type="SAM" id="Coils"/>
    </source>
</evidence>
<gene>
    <name evidence="15 18" type="primary">atpF</name>
    <name evidence="18" type="ORF">OQ252_09165</name>
</gene>
<evidence type="ECO:0000256" key="4">
    <source>
        <dbReference type="ARBA" id="ARBA00022547"/>
    </source>
</evidence>
<name>A0ABT3Q8E8_9PROT</name>
<evidence type="ECO:0000256" key="10">
    <source>
        <dbReference type="ARBA" id="ARBA00023310"/>
    </source>
</evidence>
<evidence type="ECO:0000256" key="14">
    <source>
        <dbReference type="ARBA" id="ARBA00037847"/>
    </source>
</evidence>
<dbReference type="HAMAP" id="MF_01398">
    <property type="entry name" value="ATP_synth_b_bprime"/>
    <property type="match status" value="1"/>
</dbReference>
<evidence type="ECO:0000256" key="7">
    <source>
        <dbReference type="ARBA" id="ARBA00022989"/>
    </source>
</evidence>
<dbReference type="PANTHER" id="PTHR33445">
    <property type="entry name" value="ATP SYNTHASE SUBUNIT B', CHLOROPLASTIC"/>
    <property type="match status" value="1"/>
</dbReference>
<dbReference type="NCBIfam" id="TIGR01144">
    <property type="entry name" value="ATP_synt_b"/>
    <property type="match status" value="1"/>
</dbReference>
<evidence type="ECO:0000256" key="1">
    <source>
        <dbReference type="ARBA" id="ARBA00005513"/>
    </source>
</evidence>
<dbReference type="InterPro" id="IPR002146">
    <property type="entry name" value="ATP_synth_b/b'su_bac/chlpt"/>
</dbReference>
<comment type="subcellular location">
    <subcellularLocation>
        <location evidence="15">Cell membrane</location>
        <topology evidence="15">Single-pass membrane protein</topology>
    </subcellularLocation>
    <subcellularLocation>
        <location evidence="14">Endomembrane system</location>
        <topology evidence="14">Single-pass membrane protein</topology>
    </subcellularLocation>
</comment>
<evidence type="ECO:0000256" key="11">
    <source>
        <dbReference type="ARBA" id="ARBA00025198"/>
    </source>
</evidence>
<evidence type="ECO:0000256" key="15">
    <source>
        <dbReference type="HAMAP-Rule" id="MF_01398"/>
    </source>
</evidence>
<keyword evidence="10 15" id="KW-0066">ATP synthesis</keyword>
<accession>A0ABT3Q8E8</accession>
<dbReference type="RefSeq" id="WP_265794524.1">
    <property type="nucleotide sequence ID" value="NZ_JAPIUX010000010.1"/>
</dbReference>
<keyword evidence="4 15" id="KW-0138">CF(0)</keyword>
<evidence type="ECO:0000256" key="9">
    <source>
        <dbReference type="ARBA" id="ARBA00023136"/>
    </source>
</evidence>
<comment type="caution">
    <text evidence="18">The sequence shown here is derived from an EMBL/GenBank/DDBJ whole genome shotgun (WGS) entry which is preliminary data.</text>
</comment>
<comment type="function">
    <text evidence="12">Component of the F(0) channel, it forms part of the peripheral stalk, linking F(1) to F(0). The b'-subunit is a diverged and duplicated form of b found in plants and photosynthetic bacteria.</text>
</comment>
<dbReference type="Proteomes" id="UP001526446">
    <property type="component" value="Unassembled WGS sequence"/>
</dbReference>
<sequence length="164" mass="18510">MFHEAGFWFAVSFVLFFAFFWRRLWTPITAVLDSRAARIRSELDESAQLRREAEQMLEDATREREQALVEARSMVEQSLHHAAELAEKARTEAEAAVQRHEQMARDRIAAVERAAIKEVRQAAVDVAVEAARGVIGQSLDPKKAEELVDRAIADLPSALARRVA</sequence>
<feature type="transmembrane region" description="Helical" evidence="15">
    <location>
        <begin position="6"/>
        <end position="25"/>
    </location>
</feature>
<dbReference type="PANTHER" id="PTHR33445:SF1">
    <property type="entry name" value="ATP SYNTHASE SUBUNIT B"/>
    <property type="match status" value="1"/>
</dbReference>
<keyword evidence="3 15" id="KW-1003">Cell membrane</keyword>
<evidence type="ECO:0000256" key="12">
    <source>
        <dbReference type="ARBA" id="ARBA00025614"/>
    </source>
</evidence>
<evidence type="ECO:0000313" key="19">
    <source>
        <dbReference type="Proteomes" id="UP001526446"/>
    </source>
</evidence>
<evidence type="ECO:0000256" key="6">
    <source>
        <dbReference type="ARBA" id="ARBA00022781"/>
    </source>
</evidence>
<keyword evidence="7 15" id="KW-1133">Transmembrane helix</keyword>
<dbReference type="CDD" id="cd06503">
    <property type="entry name" value="ATP-synt_Fo_b"/>
    <property type="match status" value="1"/>
</dbReference>
<comment type="subunit">
    <text evidence="13">F-type ATPases have 2 components, F(1) - the catalytic core - and F(0) - the membrane proton channel. F(1) has five subunits: alpha(3), beta(3), gamma(1), delta(1), epsilon(1). F(0) has four main subunits: a(1), b(2) and c(10-14). The alpha and beta chains form an alternating ring which encloses part of the gamma chain. F(1) is attached to F(0) by a central stalk formed by the gamma and epsilon chains, while a peripheral stalk is formed by the delta and b chains.</text>
</comment>
<evidence type="ECO:0000313" key="18">
    <source>
        <dbReference type="EMBL" id="MCX2561563.1"/>
    </source>
</evidence>
<keyword evidence="5 15" id="KW-0812">Transmembrane</keyword>
<dbReference type="EMBL" id="JAPIUX010000010">
    <property type="protein sequence ID" value="MCX2561563.1"/>
    <property type="molecule type" value="Genomic_DNA"/>
</dbReference>
<keyword evidence="19" id="KW-1185">Reference proteome</keyword>
<evidence type="ECO:0000256" key="8">
    <source>
        <dbReference type="ARBA" id="ARBA00023065"/>
    </source>
</evidence>
<protein>
    <recommendedName>
        <fullName evidence="15">ATP synthase subunit b</fullName>
    </recommendedName>
    <alternativeName>
        <fullName evidence="15">ATP synthase F(0) sector subunit b</fullName>
    </alternativeName>
    <alternativeName>
        <fullName evidence="15">ATPase subunit I</fullName>
    </alternativeName>
    <alternativeName>
        <fullName evidence="15">F-type ATPase subunit b</fullName>
        <shortName evidence="15">F-ATPase subunit b</shortName>
    </alternativeName>
</protein>
<comment type="subunit">
    <text evidence="15">F-type ATPases have 2 components, F(1) - the catalytic core - and F(0) - the membrane proton channel. F(1) has five subunits: alpha(3), beta(3), gamma(1), delta(1), epsilon(1). F(0) has three main subunits: a(1), b(2) and c(10-14). The alpha and beta chains form an alternating ring which encloses part of the gamma chain. F(1) is attached to F(0) by a central stalk formed by the gamma and epsilon chains, while a peripheral stalk is formed by the delta and b chains.</text>
</comment>